<dbReference type="InterPro" id="IPR036034">
    <property type="entry name" value="PDZ_sf"/>
</dbReference>
<name>A0A3A3GHX2_PANTH</name>
<dbReference type="Proteomes" id="UP000266177">
    <property type="component" value="Unassembled WGS sequence"/>
</dbReference>
<dbReference type="PROSITE" id="PS50106">
    <property type="entry name" value="PDZ"/>
    <property type="match status" value="1"/>
</dbReference>
<gene>
    <name evidence="2" type="ORF">DQX05_15860</name>
</gene>
<dbReference type="EMBL" id="QYZD01000014">
    <property type="protein sequence ID" value="RJG22726.1"/>
    <property type="molecule type" value="Genomic_DNA"/>
</dbReference>
<dbReference type="Gene3D" id="2.30.42.10">
    <property type="match status" value="1"/>
</dbReference>
<evidence type="ECO:0000313" key="3">
    <source>
        <dbReference type="Proteomes" id="UP000266177"/>
    </source>
</evidence>
<dbReference type="InterPro" id="IPR041489">
    <property type="entry name" value="PDZ_6"/>
</dbReference>
<proteinExistence type="predicted"/>
<evidence type="ECO:0000313" key="2">
    <source>
        <dbReference type="EMBL" id="RJG22726.1"/>
    </source>
</evidence>
<dbReference type="AlphaFoldDB" id="A0A3A3GHX2"/>
<comment type="caution">
    <text evidence="2">The sequence shown here is derived from an EMBL/GenBank/DDBJ whole genome shotgun (WGS) entry which is preliminary data.</text>
</comment>
<sequence length="116" mass="12195">MKKHLAILVEVAAGTPADGILAVGDIITDINGMPVHSYDDLEAVVTRTGTGGEDGALAGRQAARGAADYGSVRRQAELLHPFVISVNTPLAAGWKIRKLIPCGSPRRPLCLIFLPI</sequence>
<dbReference type="Pfam" id="PF17820">
    <property type="entry name" value="PDZ_6"/>
    <property type="match status" value="1"/>
</dbReference>
<accession>A0A3A3GHX2</accession>
<reference evidence="2 3" key="1">
    <citation type="submission" date="2018-09" db="EMBL/GenBank/DDBJ databases">
        <title>Paenibacillus SK2017-BO5.</title>
        <authorList>
            <person name="Piskunova J.V."/>
            <person name="Dubiley S.A."/>
            <person name="Severinov K.V."/>
        </authorList>
    </citation>
    <scope>NUCLEOTIDE SEQUENCE [LARGE SCALE GENOMIC DNA]</scope>
    <source>
        <strain evidence="2 3">BO5</strain>
    </source>
</reference>
<dbReference type="InterPro" id="IPR001478">
    <property type="entry name" value="PDZ"/>
</dbReference>
<dbReference type="SUPFAM" id="SSF50156">
    <property type="entry name" value="PDZ domain-like"/>
    <property type="match status" value="1"/>
</dbReference>
<feature type="domain" description="PDZ" evidence="1">
    <location>
        <begin position="1"/>
        <end position="44"/>
    </location>
</feature>
<evidence type="ECO:0000259" key="1">
    <source>
        <dbReference type="PROSITE" id="PS50106"/>
    </source>
</evidence>
<organism evidence="2 3">
    <name type="scientific">Paenibacillus thiaminolyticus</name>
    <name type="common">Bacillus thiaminolyticus</name>
    <dbReference type="NCBI Taxonomy" id="49283"/>
    <lineage>
        <taxon>Bacteria</taxon>
        <taxon>Bacillati</taxon>
        <taxon>Bacillota</taxon>
        <taxon>Bacilli</taxon>
        <taxon>Bacillales</taxon>
        <taxon>Paenibacillaceae</taxon>
        <taxon>Paenibacillus</taxon>
    </lineage>
</organism>
<protein>
    <submittedName>
        <fullName evidence="2">PDZ domain-containing protein</fullName>
    </submittedName>
</protein>